<dbReference type="KEGG" id="sdv:BN159_2524"/>
<dbReference type="PATRIC" id="fig|1214101.3.peg.2564"/>
<dbReference type="eggNOG" id="ENOG5033JK0">
    <property type="taxonomic scope" value="Bacteria"/>
</dbReference>
<sequence>MPRGLSGRHNGVVPSTPQQPAPRDLSGADAEDLALYGEKFRRRLPVSMDELQGPAHGVVELPLHMGWSGMTSYDVGKPRQRMGLYRTVLHEGLCDDLPQYLNQDLVLQLWPVLRTLVGCTVRTRAGGRLPPARLPHPGSRVTDMPELHTRCLTDVIALGSPYPLILTG</sequence>
<dbReference type="HOGENOM" id="CLU_1585510_0_0_11"/>
<evidence type="ECO:0000313" key="3">
    <source>
        <dbReference type="Proteomes" id="UP000008043"/>
    </source>
</evidence>
<gene>
    <name evidence="2" type="ORF">BN159_2524</name>
</gene>
<keyword evidence="3" id="KW-1185">Reference proteome</keyword>
<organism evidence="2 3">
    <name type="scientific">Streptomyces davaonensis (strain DSM 101723 / JCM 4913 / KCC S-0913 / 768)</name>
    <dbReference type="NCBI Taxonomy" id="1214101"/>
    <lineage>
        <taxon>Bacteria</taxon>
        <taxon>Bacillati</taxon>
        <taxon>Actinomycetota</taxon>
        <taxon>Actinomycetes</taxon>
        <taxon>Kitasatosporales</taxon>
        <taxon>Streptomycetaceae</taxon>
        <taxon>Streptomyces</taxon>
    </lineage>
</organism>
<accession>K4R0Q7</accession>
<feature type="region of interest" description="Disordered" evidence="1">
    <location>
        <begin position="1"/>
        <end position="27"/>
    </location>
</feature>
<evidence type="ECO:0000256" key="1">
    <source>
        <dbReference type="SAM" id="MobiDB-lite"/>
    </source>
</evidence>
<dbReference type="EMBL" id="HE971709">
    <property type="protein sequence ID" value="CCK26903.1"/>
    <property type="molecule type" value="Genomic_DNA"/>
</dbReference>
<evidence type="ECO:0000313" key="2">
    <source>
        <dbReference type="EMBL" id="CCK26903.1"/>
    </source>
</evidence>
<dbReference type="AlphaFoldDB" id="K4R0Q7"/>
<reference evidence="2 3" key="1">
    <citation type="journal article" date="2012" name="J. Bacteriol.">
        <title>Genome sequence of the bacterium Streptomyces davawensis JCM 4913 and heterologous production of the unique antibiotic roseoflavin.</title>
        <authorList>
            <person name="Jankowitsch F."/>
            <person name="Schwarz J."/>
            <person name="Ruckert C."/>
            <person name="Gust B."/>
            <person name="Szczepanowski R."/>
            <person name="Blom J."/>
            <person name="Pelzer S."/>
            <person name="Kalinowski J."/>
            <person name="Mack M."/>
        </authorList>
    </citation>
    <scope>NUCLEOTIDE SEQUENCE [LARGE SCALE GENOMIC DNA]</scope>
    <source>
        <strain evidence="3">DSM 101723 / JCM 4913 / KCC S-0913 / 768</strain>
    </source>
</reference>
<name>K4R0Q7_STRDJ</name>
<dbReference type="Proteomes" id="UP000008043">
    <property type="component" value="Chromosome"/>
</dbReference>
<proteinExistence type="predicted"/>
<protein>
    <submittedName>
        <fullName evidence="2">Uncharacterized protein</fullName>
    </submittedName>
</protein>
<dbReference type="STRING" id="1214101.BN159_2524"/>